<dbReference type="RefSeq" id="XP_008085733.1">
    <property type="nucleotide sequence ID" value="XM_008087542.1"/>
</dbReference>
<feature type="region of interest" description="Disordered" evidence="1">
    <location>
        <begin position="79"/>
        <end position="128"/>
    </location>
</feature>
<gene>
    <name evidence="2" type="ORF">GLAREA_02456</name>
</gene>
<proteinExistence type="predicted"/>
<organism evidence="2 3">
    <name type="scientific">Glarea lozoyensis (strain ATCC 20868 / MF5171)</name>
    <dbReference type="NCBI Taxonomy" id="1116229"/>
    <lineage>
        <taxon>Eukaryota</taxon>
        <taxon>Fungi</taxon>
        <taxon>Dikarya</taxon>
        <taxon>Ascomycota</taxon>
        <taxon>Pezizomycotina</taxon>
        <taxon>Leotiomycetes</taxon>
        <taxon>Helotiales</taxon>
        <taxon>Helotiaceae</taxon>
        <taxon>Glarea</taxon>
    </lineage>
</organism>
<evidence type="ECO:0000313" key="2">
    <source>
        <dbReference type="EMBL" id="EPE26543.1"/>
    </source>
</evidence>
<feature type="compositionally biased region" description="Polar residues" evidence="1">
    <location>
        <begin position="80"/>
        <end position="91"/>
    </location>
</feature>
<name>S3DJ16_GLAL2</name>
<feature type="region of interest" description="Disordered" evidence="1">
    <location>
        <begin position="348"/>
        <end position="381"/>
    </location>
</feature>
<dbReference type="AlphaFoldDB" id="S3DJ16"/>
<feature type="region of interest" description="Disordered" evidence="1">
    <location>
        <begin position="188"/>
        <end position="226"/>
    </location>
</feature>
<sequence>MSSRVVIVFTATMSLSPESYILATYYSWKPTRVDPKFSSTLPERGRGKPHNTTCTTANGIPRNMLEGHFRGRVEDVSVVDPSTQRSGQSWEARNAPLGFGGNARNSKFEPTGTAASSVSLSPTSAQPSLSSSLVTTVSLRQGHRATETSTHLPHVNHRLATLAQDERHQICQAQVTVNGLEIPDRGAHKNAAHQRENIPSSCIPDSSYTDGEEDIPSTAPVRKRQSNNALISNALQAHKRSRQPKSNVPTLTNARSEYAWMAVNSAAVMTGGAAAVKSTNLAVVTSRPPAQRFTTKCEVCTTCSTIRRLDCDDRYTPTVLAGVKTCQTCKQSDVECFNSTNARRGLALTQPDSHWPNRTPLQETDHDSRRGSQPEGQAMPKLVYDETLYGVDD</sequence>
<accession>S3DJ16</accession>
<feature type="compositionally biased region" description="Low complexity" evidence="1">
    <location>
        <begin position="119"/>
        <end position="128"/>
    </location>
</feature>
<evidence type="ECO:0000256" key="1">
    <source>
        <dbReference type="SAM" id="MobiDB-lite"/>
    </source>
</evidence>
<dbReference type="EMBL" id="KE145370">
    <property type="protein sequence ID" value="EPE26543.1"/>
    <property type="molecule type" value="Genomic_DNA"/>
</dbReference>
<protein>
    <submittedName>
        <fullName evidence="2">Uncharacterized protein</fullName>
    </submittedName>
</protein>
<feature type="compositionally biased region" description="Polar residues" evidence="1">
    <location>
        <begin position="197"/>
        <end position="209"/>
    </location>
</feature>
<reference evidence="2 3" key="1">
    <citation type="journal article" date="2013" name="BMC Genomics">
        <title>Genomics-driven discovery of the pneumocandin biosynthetic gene cluster in the fungus Glarea lozoyensis.</title>
        <authorList>
            <person name="Chen L."/>
            <person name="Yue Q."/>
            <person name="Zhang X."/>
            <person name="Xiang M."/>
            <person name="Wang C."/>
            <person name="Li S."/>
            <person name="Che Y."/>
            <person name="Ortiz-Lopez F.J."/>
            <person name="Bills G.F."/>
            <person name="Liu X."/>
            <person name="An Z."/>
        </authorList>
    </citation>
    <scope>NUCLEOTIDE SEQUENCE [LARGE SCALE GENOMIC DNA]</scope>
    <source>
        <strain evidence="3">ATCC 20868 / MF5171</strain>
    </source>
</reference>
<dbReference type="HOGENOM" id="CLU_702173_0_0_1"/>
<dbReference type="Proteomes" id="UP000016922">
    <property type="component" value="Unassembled WGS sequence"/>
</dbReference>
<dbReference type="KEGG" id="glz:GLAREA_02456"/>
<keyword evidence="3" id="KW-1185">Reference proteome</keyword>
<feature type="compositionally biased region" description="Basic and acidic residues" evidence="1">
    <location>
        <begin position="363"/>
        <end position="372"/>
    </location>
</feature>
<evidence type="ECO:0000313" key="3">
    <source>
        <dbReference type="Proteomes" id="UP000016922"/>
    </source>
</evidence>
<dbReference type="GeneID" id="19461513"/>